<proteinExistence type="predicted"/>
<comment type="caution">
    <text evidence="2">The sequence shown here is derived from an EMBL/GenBank/DDBJ whole genome shotgun (WGS) entry which is preliminary data.</text>
</comment>
<feature type="compositionally biased region" description="Basic and acidic residues" evidence="1">
    <location>
        <begin position="41"/>
        <end position="53"/>
    </location>
</feature>
<keyword evidence="3" id="KW-1185">Reference proteome</keyword>
<protein>
    <submittedName>
        <fullName evidence="2">Uncharacterized protein</fullName>
    </submittedName>
</protein>
<dbReference type="AlphaFoldDB" id="A0A8K1LET8"/>
<evidence type="ECO:0000313" key="2">
    <source>
        <dbReference type="EMBL" id="TRZ11314.1"/>
    </source>
</evidence>
<gene>
    <name evidence="2" type="ORF">HGM15179_015795</name>
</gene>
<reference evidence="2" key="1">
    <citation type="submission" date="2019-04" db="EMBL/GenBank/DDBJ databases">
        <title>Genome assembly of Zosterops borbonicus 15179.</title>
        <authorList>
            <person name="Leroy T."/>
            <person name="Anselmetti Y."/>
            <person name="Tilak M.-K."/>
            <person name="Nabholz B."/>
        </authorList>
    </citation>
    <scope>NUCLEOTIDE SEQUENCE</scope>
    <source>
        <strain evidence="2">HGM_15179</strain>
        <tissue evidence="2">Muscle</tissue>
    </source>
</reference>
<dbReference type="Proteomes" id="UP000796761">
    <property type="component" value="Unassembled WGS sequence"/>
</dbReference>
<dbReference type="EMBL" id="SWJQ01000731">
    <property type="protein sequence ID" value="TRZ11314.1"/>
    <property type="molecule type" value="Genomic_DNA"/>
</dbReference>
<name>A0A8K1LET8_9PASS</name>
<evidence type="ECO:0000313" key="3">
    <source>
        <dbReference type="Proteomes" id="UP000796761"/>
    </source>
</evidence>
<organism evidence="2 3">
    <name type="scientific">Zosterops borbonicus</name>
    <dbReference type="NCBI Taxonomy" id="364589"/>
    <lineage>
        <taxon>Eukaryota</taxon>
        <taxon>Metazoa</taxon>
        <taxon>Chordata</taxon>
        <taxon>Craniata</taxon>
        <taxon>Vertebrata</taxon>
        <taxon>Euteleostomi</taxon>
        <taxon>Archelosauria</taxon>
        <taxon>Archosauria</taxon>
        <taxon>Dinosauria</taxon>
        <taxon>Saurischia</taxon>
        <taxon>Theropoda</taxon>
        <taxon>Coelurosauria</taxon>
        <taxon>Aves</taxon>
        <taxon>Neognathae</taxon>
        <taxon>Neoaves</taxon>
        <taxon>Telluraves</taxon>
        <taxon>Australaves</taxon>
        <taxon>Passeriformes</taxon>
        <taxon>Sylvioidea</taxon>
        <taxon>Zosteropidae</taxon>
        <taxon>Zosterops</taxon>
    </lineage>
</organism>
<sequence>MPASAKMDPPLAKAEPISDGGSTFGISELRKMKSYSAKSKKQPERGVRIHERNSSQHPGALILLEGNKEILAYKKLSF</sequence>
<dbReference type="OrthoDB" id="9401021at2759"/>
<feature type="region of interest" description="Disordered" evidence="1">
    <location>
        <begin position="1"/>
        <end position="53"/>
    </location>
</feature>
<evidence type="ECO:0000256" key="1">
    <source>
        <dbReference type="SAM" id="MobiDB-lite"/>
    </source>
</evidence>
<accession>A0A8K1LET8</accession>